<evidence type="ECO:0000259" key="6">
    <source>
        <dbReference type="PROSITE" id="PS50048"/>
    </source>
</evidence>
<reference evidence="8" key="1">
    <citation type="journal article" date="2015" name="PLoS Genet.">
        <title>The dynamic genome and transcriptome of the human fungal pathogen Blastomyces and close relative Emmonsia.</title>
        <authorList>
            <person name="Munoz J.F."/>
            <person name="Gauthier G.M."/>
            <person name="Desjardins C.A."/>
            <person name="Gallo J.E."/>
            <person name="Holder J."/>
            <person name="Sullivan T.D."/>
            <person name="Marty A.J."/>
            <person name="Carmen J.C."/>
            <person name="Chen Z."/>
            <person name="Ding L."/>
            <person name="Gujja S."/>
            <person name="Magrini V."/>
            <person name="Misas E."/>
            <person name="Mitreva M."/>
            <person name="Priest M."/>
            <person name="Saif S."/>
            <person name="Whiston E.A."/>
            <person name="Young S."/>
            <person name="Zeng Q."/>
            <person name="Goldman W.E."/>
            <person name="Mardis E.R."/>
            <person name="Taylor J.W."/>
            <person name="McEwen J.G."/>
            <person name="Clay O.K."/>
            <person name="Klein B.S."/>
            <person name="Cuomo C.A."/>
        </authorList>
    </citation>
    <scope>NUCLEOTIDE SEQUENCE [LARGE SCALE GENOMIC DNA]</scope>
    <source>
        <strain evidence="8">UAMH 139</strain>
    </source>
</reference>
<dbReference type="GO" id="GO:0003677">
    <property type="term" value="F:DNA binding"/>
    <property type="evidence" value="ECO:0007669"/>
    <property type="project" value="UniProtKB-KW"/>
</dbReference>
<keyword evidence="1" id="KW-0805">Transcription regulation</keyword>
<evidence type="ECO:0000313" key="8">
    <source>
        <dbReference type="Proteomes" id="UP000053573"/>
    </source>
</evidence>
<dbReference type="PROSITE" id="PS50048">
    <property type="entry name" value="ZN2_CY6_FUNGAL_2"/>
    <property type="match status" value="1"/>
</dbReference>
<dbReference type="InterPro" id="IPR001138">
    <property type="entry name" value="Zn2Cys6_DnaBD"/>
</dbReference>
<keyword evidence="2" id="KW-0238">DNA-binding</keyword>
<keyword evidence="3" id="KW-0804">Transcription</keyword>
<accession>A0A0H1B4H2</accession>
<evidence type="ECO:0000313" key="7">
    <source>
        <dbReference type="EMBL" id="KLJ06299.1"/>
    </source>
</evidence>
<dbReference type="Proteomes" id="UP000053573">
    <property type="component" value="Unassembled WGS sequence"/>
</dbReference>
<dbReference type="InterPro" id="IPR021858">
    <property type="entry name" value="Fun_TF"/>
</dbReference>
<dbReference type="AlphaFoldDB" id="A0A0H1B4H2"/>
<dbReference type="InterPro" id="IPR053157">
    <property type="entry name" value="Sterol_Uptake_Regulator"/>
</dbReference>
<dbReference type="CDD" id="cd00067">
    <property type="entry name" value="GAL4"/>
    <property type="match status" value="1"/>
</dbReference>
<proteinExistence type="predicted"/>
<evidence type="ECO:0000256" key="1">
    <source>
        <dbReference type="ARBA" id="ARBA00023015"/>
    </source>
</evidence>
<dbReference type="GO" id="GO:0008270">
    <property type="term" value="F:zinc ion binding"/>
    <property type="evidence" value="ECO:0007669"/>
    <property type="project" value="InterPro"/>
</dbReference>
<dbReference type="Gene3D" id="4.10.240.10">
    <property type="entry name" value="Zn(2)-C6 fungal-type DNA-binding domain"/>
    <property type="match status" value="1"/>
</dbReference>
<dbReference type="SUPFAM" id="SSF57701">
    <property type="entry name" value="Zn2/Cys6 DNA-binding domain"/>
    <property type="match status" value="1"/>
</dbReference>
<evidence type="ECO:0000256" key="4">
    <source>
        <dbReference type="ARBA" id="ARBA00023242"/>
    </source>
</evidence>
<dbReference type="Pfam" id="PF11951">
    <property type="entry name" value="Fungal_trans_2"/>
    <property type="match status" value="1"/>
</dbReference>
<gene>
    <name evidence="7" type="ORF">EMPG_10283</name>
</gene>
<dbReference type="PANTHER" id="PTHR47784">
    <property type="entry name" value="STEROL UPTAKE CONTROL PROTEIN 2"/>
    <property type="match status" value="1"/>
</dbReference>
<sequence length="510" mass="56797">MNSHGKRSTVGGSQDDGDRSWSGESSSLQEPLRSKTRFRRSHHKSRTGCLICKRRRVKCDETKPHCHRCQRHGVDCQYHPAEPPATGRNRALEILGDYAAPTGEMFSLALSSTARGISGLLQEASEPSAPASGTSIPGASNAGRRQIDALHHFFLFTSHTMGAPIARHIIRSQVLPLALSSPHLMHVLIAISRAHLSRLVPSYQGGRSEESYHWQRAVALFQREMMLPINQHNMDAVISTCIMLSVLAFTCDDTTATGSWVFSESSTANNWLYVQGGLPIILSRYQEQANNNIWVPVIHDSDDHHGTYSDKRPGPDGLPPEFVELCEIDHDSDGENNPYHPPLRAIASLQKLEPSSLTFTKLVTFAGTVKSGYRVLIQRKDSRALLILGYWFAMMCSVDQWWVQARVKSECAAICRFLEQNPDQRIQQLLRVPALACGYVLNHHEVSVRTSVVNLLHSVIASKPNHLSITRARGRFGKDLHLDVAMKNAGQYSLSDDTEVAMEHKAHQEI</sequence>
<dbReference type="PROSITE" id="PS00463">
    <property type="entry name" value="ZN2_CY6_FUNGAL_1"/>
    <property type="match status" value="1"/>
</dbReference>
<feature type="region of interest" description="Disordered" evidence="5">
    <location>
        <begin position="1"/>
        <end position="40"/>
    </location>
</feature>
<keyword evidence="8" id="KW-1185">Reference proteome</keyword>
<feature type="domain" description="Zn(2)-C6 fungal-type" evidence="6">
    <location>
        <begin position="48"/>
        <end position="78"/>
    </location>
</feature>
<dbReference type="STRING" id="2060906.A0A0H1B4H2"/>
<dbReference type="Pfam" id="PF00172">
    <property type="entry name" value="Zn_clus"/>
    <property type="match status" value="1"/>
</dbReference>
<organism evidence="7 8">
    <name type="scientific">Blastomyces silverae</name>
    <dbReference type="NCBI Taxonomy" id="2060906"/>
    <lineage>
        <taxon>Eukaryota</taxon>
        <taxon>Fungi</taxon>
        <taxon>Dikarya</taxon>
        <taxon>Ascomycota</taxon>
        <taxon>Pezizomycotina</taxon>
        <taxon>Eurotiomycetes</taxon>
        <taxon>Eurotiomycetidae</taxon>
        <taxon>Onygenales</taxon>
        <taxon>Ajellomycetaceae</taxon>
        <taxon>Blastomyces</taxon>
    </lineage>
</organism>
<evidence type="ECO:0000256" key="2">
    <source>
        <dbReference type="ARBA" id="ARBA00023125"/>
    </source>
</evidence>
<evidence type="ECO:0000256" key="3">
    <source>
        <dbReference type="ARBA" id="ARBA00023163"/>
    </source>
</evidence>
<dbReference type="InterPro" id="IPR036864">
    <property type="entry name" value="Zn2-C6_fun-type_DNA-bd_sf"/>
</dbReference>
<comment type="caution">
    <text evidence="7">The sequence shown here is derived from an EMBL/GenBank/DDBJ whole genome shotgun (WGS) entry which is preliminary data.</text>
</comment>
<evidence type="ECO:0000256" key="5">
    <source>
        <dbReference type="SAM" id="MobiDB-lite"/>
    </source>
</evidence>
<dbReference type="PANTHER" id="PTHR47784:SF9">
    <property type="entry name" value="ZN(II)2CYS6 TRANSCRIPTION FACTOR (EUROFUNG)"/>
    <property type="match status" value="1"/>
</dbReference>
<dbReference type="OrthoDB" id="416217at2759"/>
<dbReference type="SMART" id="SM00066">
    <property type="entry name" value="GAL4"/>
    <property type="match status" value="1"/>
</dbReference>
<keyword evidence="4" id="KW-0539">Nucleus</keyword>
<protein>
    <recommendedName>
        <fullName evidence="6">Zn(2)-C6 fungal-type domain-containing protein</fullName>
    </recommendedName>
</protein>
<dbReference type="GO" id="GO:0001228">
    <property type="term" value="F:DNA-binding transcription activator activity, RNA polymerase II-specific"/>
    <property type="evidence" value="ECO:0007669"/>
    <property type="project" value="TreeGrafter"/>
</dbReference>
<name>A0A0H1B4H2_9EURO</name>
<dbReference type="EMBL" id="LDEV01003200">
    <property type="protein sequence ID" value="KLJ06299.1"/>
    <property type="molecule type" value="Genomic_DNA"/>
</dbReference>